<keyword evidence="2" id="KW-1185">Reference proteome</keyword>
<sequence length="210" mass="22702">MFDILLVDANSQSAKTLTSGTAAGGSPDQFPDIKQEHVTSVADSQFTDGNTDVVSRRPFGLATFSPPSQIFDASLALRRAVNHLDLANYEPSTIAPLPSVRSKQSKFKNNAQKVHSSRQAHKRTCRHYQPHPKEVDVPKVKPKSIVATDMLSEATGADLTFPSISTVALATDVPSSAPLAKSMMPPPPPPSITRKSLMFTRLLLPLLCFP</sequence>
<evidence type="ECO:0000313" key="1">
    <source>
        <dbReference type="EMBL" id="VDM25473.1"/>
    </source>
</evidence>
<dbReference type="STRING" id="6205.A0A0R3WVC3"/>
<reference evidence="1 2" key="2">
    <citation type="submission" date="2018-11" db="EMBL/GenBank/DDBJ databases">
        <authorList>
            <consortium name="Pathogen Informatics"/>
        </authorList>
    </citation>
    <scope>NUCLEOTIDE SEQUENCE [LARGE SCALE GENOMIC DNA]</scope>
</reference>
<dbReference type="Proteomes" id="UP000274429">
    <property type="component" value="Unassembled WGS sequence"/>
</dbReference>
<proteinExistence type="predicted"/>
<accession>A0A0R3WVC3</accession>
<evidence type="ECO:0000313" key="3">
    <source>
        <dbReference type="WBParaSite" id="TTAC_0000471301-mRNA-1"/>
    </source>
</evidence>
<dbReference type="WBParaSite" id="TTAC_0000471301-mRNA-1">
    <property type="protein sequence ID" value="TTAC_0000471301-mRNA-1"/>
    <property type="gene ID" value="TTAC_0000471301"/>
</dbReference>
<name>A0A0R3WVC3_HYDTA</name>
<gene>
    <name evidence="1" type="ORF">TTAC_LOCUS4698</name>
</gene>
<reference evidence="3" key="1">
    <citation type="submission" date="2017-02" db="UniProtKB">
        <authorList>
            <consortium name="WormBaseParasite"/>
        </authorList>
    </citation>
    <scope>IDENTIFICATION</scope>
</reference>
<dbReference type="AlphaFoldDB" id="A0A0R3WVC3"/>
<evidence type="ECO:0000313" key="2">
    <source>
        <dbReference type="Proteomes" id="UP000274429"/>
    </source>
</evidence>
<dbReference type="EMBL" id="UYWX01005122">
    <property type="protein sequence ID" value="VDM25473.1"/>
    <property type="molecule type" value="Genomic_DNA"/>
</dbReference>
<organism evidence="3">
    <name type="scientific">Hydatigena taeniaeformis</name>
    <name type="common">Feline tapeworm</name>
    <name type="synonym">Taenia taeniaeformis</name>
    <dbReference type="NCBI Taxonomy" id="6205"/>
    <lineage>
        <taxon>Eukaryota</taxon>
        <taxon>Metazoa</taxon>
        <taxon>Spiralia</taxon>
        <taxon>Lophotrochozoa</taxon>
        <taxon>Platyhelminthes</taxon>
        <taxon>Cestoda</taxon>
        <taxon>Eucestoda</taxon>
        <taxon>Cyclophyllidea</taxon>
        <taxon>Taeniidae</taxon>
        <taxon>Hydatigera</taxon>
    </lineage>
</organism>
<dbReference type="OrthoDB" id="5801062at2759"/>
<protein>
    <submittedName>
        <fullName evidence="1 3">Uncharacterized protein</fullName>
    </submittedName>
</protein>